<dbReference type="Pfam" id="PF04573">
    <property type="entry name" value="SPC22"/>
    <property type="match status" value="1"/>
</dbReference>
<evidence type="ECO:0000256" key="2">
    <source>
        <dbReference type="ARBA" id="ARBA00009289"/>
    </source>
</evidence>
<dbReference type="PANTHER" id="PTHR12804">
    <property type="entry name" value="MICROSOMAL SIGNAL PEPTIDASE 23 KD SUBUNIT SPC22/23"/>
    <property type="match status" value="1"/>
</dbReference>
<comment type="subcellular location">
    <subcellularLocation>
        <location evidence="1">Endoplasmic reticulum membrane</location>
        <topology evidence="1">Single-pass type II membrane protein</topology>
    </subcellularLocation>
</comment>
<evidence type="ECO:0000256" key="8">
    <source>
        <dbReference type="ARBA" id="ARBA00045670"/>
    </source>
</evidence>
<accession>A0A7D9CWS7</accession>
<name>A0A7D9CWS7_DEKBR</name>
<keyword evidence="14" id="KW-1185">Reference proteome</keyword>
<evidence type="ECO:0000313" key="11">
    <source>
        <dbReference type="EMBL" id="KAF6015468.1"/>
    </source>
</evidence>
<evidence type="ECO:0000256" key="7">
    <source>
        <dbReference type="ARBA" id="ARBA00023136"/>
    </source>
</evidence>
<evidence type="ECO:0000256" key="5">
    <source>
        <dbReference type="ARBA" id="ARBA00022968"/>
    </source>
</evidence>
<reference evidence="12" key="3">
    <citation type="submission" date="2020-10" db="EMBL/GenBank/DDBJ databases">
        <authorList>
            <person name="Palmer J.M."/>
        </authorList>
    </citation>
    <scope>NUCLEOTIDE SEQUENCE</scope>
    <source>
        <strain evidence="12">UCD 2041</strain>
    </source>
</reference>
<evidence type="ECO:0000256" key="10">
    <source>
        <dbReference type="SAM" id="Phobius"/>
    </source>
</evidence>
<gene>
    <name evidence="13" type="primary">SPC3</name>
    <name evidence="12" type="ORF">BRETT_003158</name>
    <name evidence="13" type="ORF">DEBR0S1_27974G</name>
    <name evidence="11" type="ORF">HII12_001012</name>
</gene>
<dbReference type="OrthoDB" id="10261524at2759"/>
<comment type="function">
    <text evidence="8">Essential component of the signal peptidase complex (SPC) which catalyzes the cleavage of N-terminal signal sequences from nascent proteins as they are translocated into the lumen of the endoplasmic reticulum. Essential for the SPC catalytic activity, possibly by stabilizing and positioning the active center of the complex close to the lumenal surface. Essential for viability.</text>
</comment>
<keyword evidence="4 9" id="KW-0256">Endoplasmic reticulum</keyword>
<organism evidence="13 14">
    <name type="scientific">Dekkera bruxellensis</name>
    <name type="common">Brettanomyces custersii</name>
    <dbReference type="NCBI Taxonomy" id="5007"/>
    <lineage>
        <taxon>Eukaryota</taxon>
        <taxon>Fungi</taxon>
        <taxon>Dikarya</taxon>
        <taxon>Ascomycota</taxon>
        <taxon>Saccharomycotina</taxon>
        <taxon>Pichiomycetes</taxon>
        <taxon>Pichiales</taxon>
        <taxon>Pichiaceae</taxon>
        <taxon>Brettanomyces</taxon>
    </lineage>
</organism>
<evidence type="ECO:0000256" key="4">
    <source>
        <dbReference type="ARBA" id="ARBA00022824"/>
    </source>
</evidence>
<dbReference type="EMBL" id="JABCYN010000010">
    <property type="protein sequence ID" value="KAF6015468.1"/>
    <property type="molecule type" value="Genomic_DNA"/>
</dbReference>
<dbReference type="Proteomes" id="UP000478008">
    <property type="component" value="Unassembled WGS sequence"/>
</dbReference>
<dbReference type="GO" id="GO:0005787">
    <property type="term" value="C:signal peptidase complex"/>
    <property type="evidence" value="ECO:0007669"/>
    <property type="project" value="UniProtKB-UniRule"/>
</dbReference>
<protein>
    <recommendedName>
        <fullName evidence="9">Signal peptidase subunit 3</fullName>
    </recommendedName>
</protein>
<evidence type="ECO:0000256" key="1">
    <source>
        <dbReference type="ARBA" id="ARBA00004648"/>
    </source>
</evidence>
<keyword evidence="5" id="KW-0735">Signal-anchor</keyword>
<evidence type="ECO:0000313" key="12">
    <source>
        <dbReference type="EMBL" id="QOU22969.1"/>
    </source>
</evidence>
<dbReference type="PANTHER" id="PTHR12804:SF0">
    <property type="entry name" value="SIGNAL PEPTIDASE COMPLEX SUBUNIT 3"/>
    <property type="match status" value="1"/>
</dbReference>
<keyword evidence="7 9" id="KW-0472">Membrane</keyword>
<evidence type="ECO:0000256" key="3">
    <source>
        <dbReference type="ARBA" id="ARBA00022692"/>
    </source>
</evidence>
<dbReference type="GO" id="GO:0045047">
    <property type="term" value="P:protein targeting to ER"/>
    <property type="evidence" value="ECO:0007669"/>
    <property type="project" value="TreeGrafter"/>
</dbReference>
<keyword evidence="6 10" id="KW-1133">Transmembrane helix</keyword>
<reference evidence="11 15" key="2">
    <citation type="journal article" date="2020" name="Appl. Microbiol. Biotechnol.">
        <title>Targeted gene deletion in Brettanomyces bruxellensis with an expression-free CRISPR-Cas9 system.</title>
        <authorList>
            <person name="Varela C."/>
            <person name="Bartel C."/>
            <person name="Onetto C."/>
            <person name="Borneman A."/>
        </authorList>
    </citation>
    <scope>NUCLEOTIDE SEQUENCE [LARGE SCALE GENOMIC DNA]</scope>
    <source>
        <strain evidence="11 15">AWRI1613</strain>
    </source>
</reference>
<comment type="similarity">
    <text evidence="2 9">Belongs to the SPCS3 family.</text>
</comment>
<dbReference type="AlphaFoldDB" id="A0A7D9CWS7"/>
<feature type="transmembrane region" description="Helical" evidence="10">
    <location>
        <begin position="12"/>
        <end position="32"/>
    </location>
</feature>
<dbReference type="PIRSF" id="PIRSF016089">
    <property type="entry name" value="SPC22"/>
    <property type="match status" value="1"/>
</dbReference>
<dbReference type="Proteomes" id="UP000663131">
    <property type="component" value="Chromosome 9"/>
</dbReference>
<evidence type="ECO:0000313" key="15">
    <source>
        <dbReference type="Proteomes" id="UP000568158"/>
    </source>
</evidence>
<dbReference type="EMBL" id="CP063137">
    <property type="protein sequence ID" value="QOU22969.1"/>
    <property type="molecule type" value="Genomic_DNA"/>
</dbReference>
<evidence type="ECO:0000256" key="6">
    <source>
        <dbReference type="ARBA" id="ARBA00022989"/>
    </source>
</evidence>
<proteinExistence type="inferred from homology"/>
<reference evidence="13 14" key="1">
    <citation type="submission" date="2019-07" db="EMBL/GenBank/DDBJ databases">
        <authorList>
            <person name="Friedrich A."/>
            <person name="Schacherer J."/>
        </authorList>
    </citation>
    <scope>NUCLEOTIDE SEQUENCE [LARGE SCALE GENOMIC DNA]</scope>
</reference>
<dbReference type="GO" id="GO:0006465">
    <property type="term" value="P:signal peptide processing"/>
    <property type="evidence" value="ECO:0007669"/>
    <property type="project" value="UniProtKB-UniRule"/>
</dbReference>
<evidence type="ECO:0000313" key="13">
    <source>
        <dbReference type="EMBL" id="VUG16879.1"/>
    </source>
</evidence>
<sequence>MFSLSQRFQDITGLLSSTIMFMSVVISILSAFQLNASGYQRLPGQIVVKETFNKIRYSRDFGGKYSSGKENVKLRFDLEADLTSLFNWNTKQVIIYLVGNYNNSQMNGINHLESKVVFWDRIIKDRDHAKIHLKNKKSKYSVYDYYPILSNKTATMKLEFNVQPWVGPLLWGTIDSNDTIIFADSDIHK</sequence>
<reference evidence="12" key="4">
    <citation type="journal article" name="BMC Genomics">
        <title>New genome assemblies reveal patterns of domestication and adaptation across Brettanomyces (Dekkera) species.</title>
        <authorList>
            <person name="Roach M.J."/>
            <person name="Borneman A.R."/>
        </authorList>
    </citation>
    <scope>NUCLEOTIDE SEQUENCE</scope>
    <source>
        <strain evidence="12">UCD 2041</strain>
    </source>
</reference>
<evidence type="ECO:0000313" key="14">
    <source>
        <dbReference type="Proteomes" id="UP000478008"/>
    </source>
</evidence>
<dbReference type="EMBL" id="CABFWN010000001">
    <property type="protein sequence ID" value="VUG16879.1"/>
    <property type="molecule type" value="Genomic_DNA"/>
</dbReference>
<dbReference type="Proteomes" id="UP000568158">
    <property type="component" value="Unassembled WGS sequence"/>
</dbReference>
<keyword evidence="3 10" id="KW-0812">Transmembrane</keyword>
<dbReference type="InterPro" id="IPR007653">
    <property type="entry name" value="SPC3"/>
</dbReference>
<evidence type="ECO:0000256" key="9">
    <source>
        <dbReference type="PIRNR" id="PIRNR016089"/>
    </source>
</evidence>